<dbReference type="Pfam" id="PF04453">
    <property type="entry name" value="LptD"/>
    <property type="match status" value="1"/>
</dbReference>
<comment type="subunit">
    <text evidence="2">Component of the lipopolysaccharide transport and assembly complex. Interacts with LptE and LptA.</text>
</comment>
<proteinExistence type="inferred from homology"/>
<evidence type="ECO:0000256" key="2">
    <source>
        <dbReference type="HAMAP-Rule" id="MF_01411"/>
    </source>
</evidence>
<evidence type="ECO:0000313" key="6">
    <source>
        <dbReference type="Proteomes" id="UP001063782"/>
    </source>
</evidence>
<dbReference type="RefSeq" id="WP_263076086.1">
    <property type="nucleotide sequence ID" value="NZ_CP089977.1"/>
</dbReference>
<feature type="compositionally biased region" description="Low complexity" evidence="3">
    <location>
        <begin position="93"/>
        <end position="104"/>
    </location>
</feature>
<dbReference type="HAMAP" id="MF_01411">
    <property type="entry name" value="LPS_assembly_LptD"/>
    <property type="match status" value="1"/>
</dbReference>
<feature type="region of interest" description="Disordered" evidence="3">
    <location>
        <begin position="90"/>
        <end position="133"/>
    </location>
</feature>
<evidence type="ECO:0000313" key="5">
    <source>
        <dbReference type="EMBL" id="UXZ04597.1"/>
    </source>
</evidence>
<comment type="subcellular location">
    <subcellularLocation>
        <location evidence="2">Cell outer membrane</location>
    </subcellularLocation>
</comment>
<gene>
    <name evidence="2 5" type="primary">lptD</name>
    <name evidence="5" type="ORF">LU297_08455</name>
</gene>
<reference evidence="5" key="1">
    <citation type="submission" date="2021-12" db="EMBL/GenBank/DDBJ databases">
        <title>taxonomy of Moraxella sp. ZY201224.</title>
        <authorList>
            <person name="Li F."/>
        </authorList>
    </citation>
    <scope>NUCLEOTIDE SEQUENCE</scope>
    <source>
        <strain evidence="5">ZY201224</strain>
    </source>
</reference>
<organism evidence="5 6">
    <name type="scientific">Moraxella nasicaprae</name>
    <dbReference type="NCBI Taxonomy" id="2904122"/>
    <lineage>
        <taxon>Bacteria</taxon>
        <taxon>Pseudomonadati</taxon>
        <taxon>Pseudomonadota</taxon>
        <taxon>Gammaproteobacteria</taxon>
        <taxon>Moraxellales</taxon>
        <taxon>Moraxellaceae</taxon>
        <taxon>Moraxella</taxon>
    </lineage>
</organism>
<dbReference type="InterPro" id="IPR020889">
    <property type="entry name" value="LipoPS_assembly_LptD"/>
</dbReference>
<keyword evidence="1 2" id="KW-0998">Cell outer membrane</keyword>
<dbReference type="Gene3D" id="2.60.450.10">
    <property type="entry name" value="Lipopolysaccharide (LPS) transport protein A like domain"/>
    <property type="match status" value="1"/>
</dbReference>
<dbReference type="InterPro" id="IPR007543">
    <property type="entry name" value="LptD_C"/>
</dbReference>
<dbReference type="EMBL" id="CP089977">
    <property type="protein sequence ID" value="UXZ04597.1"/>
    <property type="molecule type" value="Genomic_DNA"/>
</dbReference>
<dbReference type="PANTHER" id="PTHR30189">
    <property type="entry name" value="LPS-ASSEMBLY PROTEIN"/>
    <property type="match status" value="1"/>
</dbReference>
<comment type="caution">
    <text evidence="2">Lacks conserved residue(s) required for the propagation of feature annotation.</text>
</comment>
<sequence>MNHAHSKLNFINTTPTYLSVAVRHVLFGVMLLPLTSPLANAELIMDTQYTALSESDEMSKTTAIDATKTDTIDTAASLETQALLTDDSMSNITTSDDLSTDTPSVINAKHTPDDDPAKQTRQALTKPAVATDKQTAKQQSLAKLAQNYQIKPNVHARCQGVWTQPKNANQIGNNAQSFAGIKAEADYGYWDAHEYAELAGNVIIEQNGQTVMADKATFNTRTGEAMVQGEVQFSDGMNAGENGIGLIGVAQSISYGNQNGLATAQDVAFASTAINAHGYAGSMQKVSDTHYQMDEVMFTTCPPTERKWHLDAQRIDIDSQTGRAIAKNSTLRIKDVPVLYLPYFNFPIDSRRSSGFLLPSVGFGSSDGLEVSTPYYFNLAPNYDATITPTIFTNRNPMISGEFRYLTKNFGAGSLSGSYLPSDRKYNNQDRSRLRYEHQWQAKNIKNLTGYAQYQYVSDADYLGDFDSLGLENRSLNLPRRIGLNYHNDHVAADFRFETFQRLDGTKSDGSLITDKDRPYARLPQLSINYRLPKSWLGLNSKLQITGVHNSAYFKKSIKDASEPEKSGGRMYNQLSASYPMLRPWGYITPKLSLTHLYASYDEDSLNDQNLNKKDGSYSIFAPQFSVDAGLFFEKAGSPLKGKQSGGYQVLSPRLKYTYTPYKDQSRLPNFETIVSNISYDQLLSDSWFLGYDRIQDLHAITPAINYRYIDEQGRTRFDGSIAEQILLDELRVGINHSESFSGRSSGTAWQASIQPKESLWIDTAGALTTNYDISAITAQIRYQPDEQRLFNIGVIERKENKATNQQALSAYTASAILPISSRWRLVGQAQYDHKHERLLDSLIGVNYEDCCYGLSVYARRYRDGLNPHTNADTAIMAELRLNGISNGGRLNRLLSDKVMGYDSVQNAWQKAY</sequence>
<comment type="function">
    <text evidence="2">Together with LptE, is involved in the assembly of lipopolysaccharide (LPS) at the surface of the outer membrane.</text>
</comment>
<evidence type="ECO:0000259" key="4">
    <source>
        <dbReference type="Pfam" id="PF04453"/>
    </source>
</evidence>
<dbReference type="Proteomes" id="UP001063782">
    <property type="component" value="Chromosome"/>
</dbReference>
<evidence type="ECO:0000256" key="3">
    <source>
        <dbReference type="SAM" id="MobiDB-lite"/>
    </source>
</evidence>
<dbReference type="InterPro" id="IPR050218">
    <property type="entry name" value="LptD"/>
</dbReference>
<keyword evidence="2" id="KW-0472">Membrane</keyword>
<accession>A0ABY6F3D3</accession>
<comment type="similarity">
    <text evidence="2">Belongs to the LptD family.</text>
</comment>
<dbReference type="PANTHER" id="PTHR30189:SF1">
    <property type="entry name" value="LPS-ASSEMBLY PROTEIN LPTD"/>
    <property type="match status" value="1"/>
</dbReference>
<name>A0ABY6F3D3_9GAMM</name>
<feature type="domain" description="LptD C-terminal" evidence="4">
    <location>
        <begin position="431"/>
        <end position="824"/>
    </location>
</feature>
<protein>
    <recommendedName>
        <fullName evidence="2">LPS-assembly protein LptD</fullName>
    </recommendedName>
</protein>
<keyword evidence="2" id="KW-0732">Signal</keyword>
<keyword evidence="6" id="KW-1185">Reference proteome</keyword>
<evidence type="ECO:0000256" key="1">
    <source>
        <dbReference type="ARBA" id="ARBA00023237"/>
    </source>
</evidence>